<name>A0AAV6YKY0_ENGPU</name>
<proteinExistence type="predicted"/>
<dbReference type="Proteomes" id="UP000824782">
    <property type="component" value="Unassembled WGS sequence"/>
</dbReference>
<comment type="caution">
    <text evidence="1">The sequence shown here is derived from an EMBL/GenBank/DDBJ whole genome shotgun (WGS) entry which is preliminary data.</text>
</comment>
<evidence type="ECO:0000313" key="1">
    <source>
        <dbReference type="EMBL" id="KAG8537847.1"/>
    </source>
</evidence>
<gene>
    <name evidence="1" type="ORF">GDO81_023707</name>
</gene>
<accession>A0AAV6YKY0</accession>
<evidence type="ECO:0000313" key="2">
    <source>
        <dbReference type="Proteomes" id="UP000824782"/>
    </source>
</evidence>
<dbReference type="AlphaFoldDB" id="A0AAV6YKY0"/>
<organism evidence="1 2">
    <name type="scientific">Engystomops pustulosus</name>
    <name type="common">Tungara frog</name>
    <name type="synonym">Physalaemus pustulosus</name>
    <dbReference type="NCBI Taxonomy" id="76066"/>
    <lineage>
        <taxon>Eukaryota</taxon>
        <taxon>Metazoa</taxon>
        <taxon>Chordata</taxon>
        <taxon>Craniata</taxon>
        <taxon>Vertebrata</taxon>
        <taxon>Euteleostomi</taxon>
        <taxon>Amphibia</taxon>
        <taxon>Batrachia</taxon>
        <taxon>Anura</taxon>
        <taxon>Neobatrachia</taxon>
        <taxon>Hyloidea</taxon>
        <taxon>Leptodactylidae</taxon>
        <taxon>Leiuperinae</taxon>
        <taxon>Engystomops</taxon>
    </lineage>
</organism>
<dbReference type="EMBL" id="WNYA01026081">
    <property type="protein sequence ID" value="KAG8537847.1"/>
    <property type="molecule type" value="Genomic_DNA"/>
</dbReference>
<sequence>MSLQVLQQLEDIVNVYSYAYTFTIASCVSVLELCHSTTLCAYCKHVFFLFLPHILAKMQINQLRAQSAHQEIPQSAHTYILPTRVP</sequence>
<keyword evidence="2" id="KW-1185">Reference proteome</keyword>
<protein>
    <submittedName>
        <fullName evidence="1">Uncharacterized protein</fullName>
    </submittedName>
</protein>
<reference evidence="1" key="1">
    <citation type="thesis" date="2020" institute="ProQuest LLC" country="789 East Eisenhower Parkway, Ann Arbor, MI, USA">
        <title>Comparative Genomics and Chromosome Evolution.</title>
        <authorList>
            <person name="Mudd A.B."/>
        </authorList>
    </citation>
    <scope>NUCLEOTIDE SEQUENCE</scope>
    <source>
        <strain evidence="1">237g6f4</strain>
        <tissue evidence="1">Blood</tissue>
    </source>
</reference>